<gene>
    <name evidence="1" type="ORF">PHM2_100</name>
</gene>
<dbReference type="OrthoDB" id="11359at10239"/>
<dbReference type="GeneID" id="10327971"/>
<dbReference type="RefSeq" id="YP_004323469.1">
    <property type="nucleotide sequence ID" value="NC_015284.1"/>
</dbReference>
<accession>E3SSV0</accession>
<keyword evidence="2" id="KW-1185">Reference proteome</keyword>
<organism evidence="1 2">
    <name type="scientific">Prochlorococcus phage P-HM2</name>
    <dbReference type="NCBI Taxonomy" id="445696"/>
    <lineage>
        <taxon>Viruses</taxon>
        <taxon>Duplodnaviria</taxon>
        <taxon>Heunggongvirae</taxon>
        <taxon>Uroviricota</taxon>
        <taxon>Caudoviricetes</taxon>
        <taxon>Eurybiavirus</taxon>
        <taxon>Eurybiavirus PHM2</taxon>
    </lineage>
</organism>
<sequence length="255" mass="29700">MYNISGDAIEAFVESSMDYGMTHEQIKNFVVNSHVTDKRKLRQVLVEIERRNHDRKKCVLDRKRKEVEIARLKDRLQITEDPYERQLMEFDIEEFELDRNKYNVTLHQYDNELAAFLDWINKNWGSIEEVEKAAEYTEEDERKYWIARMGKQAAMDVYTTGKIGTGNLDSIAMMREDDQFATLNVAMQYSGLLNVGIAKIQNELKPHLDKLMMDGTSTRVPTMEGIEDSLNLKLYDQLAGNEQKSLLSPDQSETE</sequence>
<dbReference type="EMBL" id="GU075905">
    <property type="protein sequence ID" value="ADO99878.1"/>
    <property type="molecule type" value="Genomic_DNA"/>
</dbReference>
<name>E3SSV0_9CAUD</name>
<evidence type="ECO:0000313" key="1">
    <source>
        <dbReference type="EMBL" id="ADO99878.1"/>
    </source>
</evidence>
<proteinExistence type="predicted"/>
<evidence type="ECO:0000313" key="2">
    <source>
        <dbReference type="Proteomes" id="UP000006538"/>
    </source>
</evidence>
<dbReference type="KEGG" id="vg:10327971"/>
<dbReference type="Proteomes" id="UP000006538">
    <property type="component" value="Segment"/>
</dbReference>
<protein>
    <submittedName>
        <fullName evidence="1">Uncharacterized protein</fullName>
    </submittedName>
</protein>
<reference evidence="1 2" key="1">
    <citation type="journal article" date="2010" name="Environ. Microbiol.">
        <title>Genomic analysis of oceanic cyanobacterial myoviruses compared with T4-like myoviruses from diverse hosts and environments.</title>
        <authorList>
            <person name="Sullivan M.B."/>
            <person name="Huang K.H."/>
            <person name="Ignacio-Espinoza J.C."/>
            <person name="Berlin A.M."/>
            <person name="Kelly L."/>
            <person name="Weigele P.R."/>
            <person name="DeFrancesco A.S."/>
            <person name="Kern S.E."/>
            <person name="Thompson L.R."/>
            <person name="Young S."/>
            <person name="Yandava C."/>
            <person name="Fu R."/>
            <person name="Krastins B."/>
            <person name="Chase M."/>
            <person name="Sarracino D."/>
            <person name="Osburne M.S."/>
            <person name="Henn M.R."/>
            <person name="Chisholm S.W."/>
        </authorList>
    </citation>
    <scope>NUCLEOTIDE SEQUENCE [LARGE SCALE GENOMIC DNA]</scope>
    <source>
        <strain evidence="1">M4-259</strain>
    </source>
</reference>